<evidence type="ECO:0000313" key="1">
    <source>
        <dbReference type="EMBL" id="ORA67084.1"/>
    </source>
</evidence>
<proteinExistence type="predicted"/>
<dbReference type="EMBL" id="MVHS01000046">
    <property type="protein sequence ID" value="ORA67084.1"/>
    <property type="molecule type" value="Genomic_DNA"/>
</dbReference>
<keyword evidence="2" id="KW-1185">Reference proteome</keyword>
<comment type="caution">
    <text evidence="1">The sequence shown here is derived from an EMBL/GenBank/DDBJ whole genome shotgun (WGS) entry which is preliminary data.</text>
</comment>
<gene>
    <name evidence="1" type="ORF">BST26_16425</name>
</gene>
<sequence>MITALHALRTTTDNSQRAQSFTVGGCVTVAAANSPAEPGQAQPASCTEDPSYTVGAVVAAGNTCPSPEYQRADSDSNTLCLVPNLVAEHCYLLNMPIGTLARSNCAAPPEAGLLVQITKRLDTHDRTACPQTGADHVWPYPSPARTYCTRTLI</sequence>
<name>A0A1X0D3V0_9MYCO</name>
<organism evidence="1 2">
    <name type="scientific">Mycolicibacterium insubricum</name>
    <dbReference type="NCBI Taxonomy" id="444597"/>
    <lineage>
        <taxon>Bacteria</taxon>
        <taxon>Bacillati</taxon>
        <taxon>Actinomycetota</taxon>
        <taxon>Actinomycetes</taxon>
        <taxon>Mycobacteriales</taxon>
        <taxon>Mycobacteriaceae</taxon>
        <taxon>Mycolicibacterium</taxon>
    </lineage>
</organism>
<dbReference type="Proteomes" id="UP000192801">
    <property type="component" value="Unassembled WGS sequence"/>
</dbReference>
<dbReference type="AlphaFoldDB" id="A0A1X0D3V0"/>
<protein>
    <submittedName>
        <fullName evidence="1">Uncharacterized protein</fullName>
    </submittedName>
</protein>
<evidence type="ECO:0000313" key="2">
    <source>
        <dbReference type="Proteomes" id="UP000192801"/>
    </source>
</evidence>
<dbReference type="OrthoDB" id="4623883at2"/>
<reference evidence="1 2" key="1">
    <citation type="submission" date="2016-12" db="EMBL/GenBank/DDBJ databases">
        <title>The new phylogeny of genus Mycobacterium.</title>
        <authorList>
            <person name="Tortoli E."/>
            <person name="Trovato A."/>
            <person name="Cirillo D.M."/>
        </authorList>
    </citation>
    <scope>NUCLEOTIDE SEQUENCE [LARGE SCALE GENOMIC DNA]</scope>
    <source>
        <strain evidence="1 2">DSM 45130</strain>
    </source>
</reference>
<accession>A0A1X0D3V0</accession>